<dbReference type="GO" id="GO:0005634">
    <property type="term" value="C:nucleus"/>
    <property type="evidence" value="ECO:0007669"/>
    <property type="project" value="UniProtKB-SubCell"/>
</dbReference>
<sequence>MQNRNANPAPPNPTPGANPAPPNPNAQQSAFMPVGHAPQMPPMFPFNNPALALMMLNNPGLAGQNPAAMEQKPATPPPAPPASAFHPHTPQALPPDALMQYWQQYPGLQSPLIQQHLLNQQRVAHNGPVASLKREGDRDSGTGSLSPFSNVGSLSPTSSRSSRSNSNNFNFGVSSLLTQDAQPAAPHVDQEPKTSTTPPVPTSMMNQMPHMPQQMHHQVLQSYQPNGFLQFPWQQYPGLQSPLMQQQLMNQQGLAHLSALYSTPGGSPMMLPPGSEVCVVCGDKASGHHYGVVSCEGCKGFFRRSVQKNCSYECAKENKCQVHRHTRNRCQSCRYEKCLKEGMTRESVRQDRNKTRKNREESDSRQLDEMRRMQSLQDNVIKAYQSTLREIPADTTQAKSLIKLFLAGVNEFVDIPDKVKNEQIEKRFDAFMALRRLVMVDTSLVKTEPTESNRGLDKLRPCVVDGTLRAEEMAILSTWCLLHSYGDEVLQRHQTDLTTCLKHN</sequence>
<organism evidence="12 13">
    <name type="scientific">Steinernema carpocapsae</name>
    <name type="common">Entomopathogenic nematode</name>
    <dbReference type="NCBI Taxonomy" id="34508"/>
    <lineage>
        <taxon>Eukaryota</taxon>
        <taxon>Metazoa</taxon>
        <taxon>Ecdysozoa</taxon>
        <taxon>Nematoda</taxon>
        <taxon>Chromadorea</taxon>
        <taxon>Rhabditida</taxon>
        <taxon>Tylenchina</taxon>
        <taxon>Panagrolaimomorpha</taxon>
        <taxon>Strongyloidoidea</taxon>
        <taxon>Steinernematidae</taxon>
        <taxon>Steinernema</taxon>
    </lineage>
</organism>
<dbReference type="PANTHER" id="PTHR24085">
    <property type="entry name" value="NUCLEAR HORMONE RECEPTOR"/>
    <property type="match status" value="1"/>
</dbReference>
<dbReference type="Gene3D" id="3.30.50.10">
    <property type="entry name" value="Erythroid Transcription Factor GATA-1, subunit A"/>
    <property type="match status" value="1"/>
</dbReference>
<dbReference type="GO" id="GO:0008270">
    <property type="term" value="F:zinc ion binding"/>
    <property type="evidence" value="ECO:0007669"/>
    <property type="project" value="UniProtKB-KW"/>
</dbReference>
<keyword evidence="9" id="KW-0539">Nucleus</keyword>
<accession>A0A4U5MTU2</accession>
<dbReference type="InterPro" id="IPR013088">
    <property type="entry name" value="Znf_NHR/GATA"/>
</dbReference>
<keyword evidence="8" id="KW-0675">Receptor</keyword>
<dbReference type="GO" id="GO:0071376">
    <property type="term" value="P:cellular response to corticotropin-releasing hormone stimulus"/>
    <property type="evidence" value="ECO:0007669"/>
    <property type="project" value="TreeGrafter"/>
</dbReference>
<dbReference type="EMBL" id="AZBU02000006">
    <property type="protein sequence ID" value="TKR72883.1"/>
    <property type="molecule type" value="Genomic_DNA"/>
</dbReference>
<dbReference type="PANTHER" id="PTHR24085:SF9">
    <property type="match status" value="1"/>
</dbReference>
<keyword evidence="2" id="KW-0479">Metal-binding</keyword>
<dbReference type="AlphaFoldDB" id="A0A4U5MTU2"/>
<dbReference type="Proteomes" id="UP000298663">
    <property type="component" value="Unassembled WGS sequence"/>
</dbReference>
<feature type="region of interest" description="Disordered" evidence="10">
    <location>
        <begin position="62"/>
        <end position="94"/>
    </location>
</feature>
<proteinExistence type="predicted"/>
<comment type="subcellular location">
    <subcellularLocation>
        <location evidence="1">Nucleus</location>
    </subcellularLocation>
</comment>
<gene>
    <name evidence="12" type="ORF">L596_020269</name>
</gene>
<dbReference type="PROSITE" id="PS00031">
    <property type="entry name" value="NUCLEAR_REC_DBD_1"/>
    <property type="match status" value="1"/>
</dbReference>
<dbReference type="GO" id="GO:0000978">
    <property type="term" value="F:RNA polymerase II cis-regulatory region sequence-specific DNA binding"/>
    <property type="evidence" value="ECO:0007669"/>
    <property type="project" value="TreeGrafter"/>
</dbReference>
<feature type="compositionally biased region" description="Pro residues" evidence="10">
    <location>
        <begin position="8"/>
        <end position="24"/>
    </location>
</feature>
<name>A0A4U5MTU2_STECR</name>
<dbReference type="PROSITE" id="PS51030">
    <property type="entry name" value="NUCLEAR_REC_DBD_2"/>
    <property type="match status" value="1"/>
</dbReference>
<evidence type="ECO:0000256" key="3">
    <source>
        <dbReference type="ARBA" id="ARBA00022771"/>
    </source>
</evidence>
<protein>
    <recommendedName>
        <fullName evidence="11">Nuclear receptor domain-containing protein</fullName>
    </recommendedName>
</protein>
<feature type="region of interest" description="Disordered" evidence="10">
    <location>
        <begin position="180"/>
        <end position="199"/>
    </location>
</feature>
<evidence type="ECO:0000256" key="2">
    <source>
        <dbReference type="ARBA" id="ARBA00022723"/>
    </source>
</evidence>
<feature type="compositionally biased region" description="Low complexity" evidence="10">
    <location>
        <begin position="151"/>
        <end position="171"/>
    </location>
</feature>
<feature type="region of interest" description="Disordered" evidence="10">
    <location>
        <begin position="131"/>
        <end position="171"/>
    </location>
</feature>
<dbReference type="PRINTS" id="PR00047">
    <property type="entry name" value="STROIDFINGER"/>
</dbReference>
<evidence type="ECO:0000313" key="12">
    <source>
        <dbReference type="EMBL" id="TKR72883.1"/>
    </source>
</evidence>
<keyword evidence="5" id="KW-0805">Transcription regulation</keyword>
<keyword evidence="13" id="KW-1185">Reference proteome</keyword>
<evidence type="ECO:0000256" key="1">
    <source>
        <dbReference type="ARBA" id="ARBA00004123"/>
    </source>
</evidence>
<dbReference type="FunFam" id="3.30.50.10:FF:000006">
    <property type="entry name" value="Nuclear receptor subfamily 5 group A member"/>
    <property type="match status" value="1"/>
</dbReference>
<dbReference type="GO" id="GO:0000981">
    <property type="term" value="F:DNA-binding transcription factor activity, RNA polymerase II-specific"/>
    <property type="evidence" value="ECO:0007669"/>
    <property type="project" value="TreeGrafter"/>
</dbReference>
<dbReference type="GO" id="GO:0035259">
    <property type="term" value="F:nuclear glucocorticoid receptor binding"/>
    <property type="evidence" value="ECO:0007669"/>
    <property type="project" value="TreeGrafter"/>
</dbReference>
<keyword evidence="6" id="KW-0238">DNA-binding</keyword>
<keyword evidence="7" id="KW-0804">Transcription</keyword>
<evidence type="ECO:0000259" key="11">
    <source>
        <dbReference type="PROSITE" id="PS51030"/>
    </source>
</evidence>
<dbReference type="OrthoDB" id="6355676at2759"/>
<dbReference type="SMART" id="SM00399">
    <property type="entry name" value="ZnF_C4"/>
    <property type="match status" value="1"/>
</dbReference>
<dbReference type="GO" id="GO:0005667">
    <property type="term" value="C:transcription regulator complex"/>
    <property type="evidence" value="ECO:0007669"/>
    <property type="project" value="TreeGrafter"/>
</dbReference>
<feature type="region of interest" description="Disordered" evidence="10">
    <location>
        <begin position="346"/>
        <end position="368"/>
    </location>
</feature>
<feature type="compositionally biased region" description="Polar residues" evidence="10">
    <location>
        <begin position="141"/>
        <end position="150"/>
    </location>
</feature>
<evidence type="ECO:0000313" key="13">
    <source>
        <dbReference type="Proteomes" id="UP000298663"/>
    </source>
</evidence>
<dbReference type="InterPro" id="IPR001628">
    <property type="entry name" value="Znf_hrmn_rcpt"/>
</dbReference>
<evidence type="ECO:0000256" key="4">
    <source>
        <dbReference type="ARBA" id="ARBA00022833"/>
    </source>
</evidence>
<feature type="region of interest" description="Disordered" evidence="10">
    <location>
        <begin position="1"/>
        <end position="37"/>
    </location>
</feature>
<dbReference type="Pfam" id="PF00105">
    <property type="entry name" value="zf-C4"/>
    <property type="match status" value="1"/>
</dbReference>
<evidence type="ECO:0000256" key="8">
    <source>
        <dbReference type="ARBA" id="ARBA00023170"/>
    </source>
</evidence>
<feature type="domain" description="Nuclear receptor" evidence="11">
    <location>
        <begin position="275"/>
        <end position="350"/>
    </location>
</feature>
<dbReference type="STRING" id="34508.A0A4U5MTU2"/>
<dbReference type="SUPFAM" id="SSF57716">
    <property type="entry name" value="Glucocorticoid receptor-like (DNA-binding domain)"/>
    <property type="match status" value="1"/>
</dbReference>
<evidence type="ECO:0000256" key="7">
    <source>
        <dbReference type="ARBA" id="ARBA00023163"/>
    </source>
</evidence>
<evidence type="ECO:0000256" key="6">
    <source>
        <dbReference type="ARBA" id="ARBA00023125"/>
    </source>
</evidence>
<evidence type="ECO:0000256" key="5">
    <source>
        <dbReference type="ARBA" id="ARBA00023015"/>
    </source>
</evidence>
<keyword evidence="4" id="KW-0862">Zinc</keyword>
<evidence type="ECO:0000256" key="10">
    <source>
        <dbReference type="SAM" id="MobiDB-lite"/>
    </source>
</evidence>
<keyword evidence="3" id="KW-0863">Zinc-finger</keyword>
<dbReference type="CDD" id="cd06916">
    <property type="entry name" value="NR_DBD_like"/>
    <property type="match status" value="1"/>
</dbReference>
<reference evidence="12 13" key="2">
    <citation type="journal article" date="2019" name="G3 (Bethesda)">
        <title>Hybrid Assembly of the Genome of the Entomopathogenic Nematode Steinernema carpocapsae Identifies the X-Chromosome.</title>
        <authorList>
            <person name="Serra L."/>
            <person name="Macchietto M."/>
            <person name="Macias-Munoz A."/>
            <person name="McGill C.J."/>
            <person name="Rodriguez I.M."/>
            <person name="Rodriguez B."/>
            <person name="Murad R."/>
            <person name="Mortazavi A."/>
        </authorList>
    </citation>
    <scope>NUCLEOTIDE SEQUENCE [LARGE SCALE GENOMIC DNA]</scope>
    <source>
        <strain evidence="12 13">ALL</strain>
    </source>
</reference>
<evidence type="ECO:0000256" key="9">
    <source>
        <dbReference type="ARBA" id="ARBA00023242"/>
    </source>
</evidence>
<comment type="caution">
    <text evidence="12">The sequence shown here is derived from an EMBL/GenBank/DDBJ whole genome shotgun (WGS) entry which is preliminary data.</text>
</comment>
<reference evidence="12 13" key="1">
    <citation type="journal article" date="2015" name="Genome Biol.">
        <title>Comparative genomics of Steinernema reveals deeply conserved gene regulatory networks.</title>
        <authorList>
            <person name="Dillman A.R."/>
            <person name="Macchietto M."/>
            <person name="Porter C.F."/>
            <person name="Rogers A."/>
            <person name="Williams B."/>
            <person name="Antoshechkin I."/>
            <person name="Lee M.M."/>
            <person name="Goodwin Z."/>
            <person name="Lu X."/>
            <person name="Lewis E.E."/>
            <person name="Goodrich-Blair H."/>
            <person name="Stock S.P."/>
            <person name="Adams B.J."/>
            <person name="Sternberg P.W."/>
            <person name="Mortazavi A."/>
        </authorList>
    </citation>
    <scope>NUCLEOTIDE SEQUENCE [LARGE SCALE GENOMIC DNA]</scope>
    <source>
        <strain evidence="12 13">ALL</strain>
    </source>
</reference>